<evidence type="ECO:0000313" key="1">
    <source>
        <dbReference type="EMBL" id="CAI2364662.1"/>
    </source>
</evidence>
<reference evidence="1" key="1">
    <citation type="submission" date="2023-07" db="EMBL/GenBank/DDBJ databases">
        <authorList>
            <consortium name="AG Swart"/>
            <person name="Singh M."/>
            <person name="Singh A."/>
            <person name="Seah K."/>
            <person name="Emmerich C."/>
        </authorList>
    </citation>
    <scope>NUCLEOTIDE SEQUENCE</scope>
    <source>
        <strain evidence="1">DP1</strain>
    </source>
</reference>
<accession>A0AAD1U981</accession>
<proteinExistence type="predicted"/>
<sequence>MEDNREISQTRSHQQSKTIDFGFLNVENPAKTYTYKRRMFGMNSNQRWVSPDQIQGSMRGLGNYLTNTSDYSNYTSKDKKKFNNFRLGKVCENELSLTNLYSRYKPSDSEDIEYIPFDQIMKSKLDPEKTLEELVIKQKQFISPRSNRQKSKKKEGKEVLKIKPTKKVKRHVFRPRKYTINSNIPGSAKNFSGEFFGAAKNKDQKKGQFCSLVDKGEKQYVVLNPNYNPQDMKDLKSRIYDTTQNRYRKILSQSPKRGQNRVKFNIKLPINSKIKETLPVWKKHKVLVNKSAKNKADKHKKTNPLNDVNSKVMYEGVEIVDYNDIYEFLNFRKETPKISLGLITKFRNREALSFRNSEFDTLTRQKPTLSKRMRRKNTKKIDDEFFNELQKHQVVKNRWESRLGDKLLLIDKMDSYEPQKRVKSYSPFRN</sequence>
<dbReference type="Proteomes" id="UP001295684">
    <property type="component" value="Unassembled WGS sequence"/>
</dbReference>
<gene>
    <name evidence="1" type="ORF">ECRASSUSDP1_LOCUS6007</name>
</gene>
<protein>
    <submittedName>
        <fullName evidence="1">Uncharacterized protein</fullName>
    </submittedName>
</protein>
<keyword evidence="2" id="KW-1185">Reference proteome</keyword>
<organism evidence="1 2">
    <name type="scientific">Euplotes crassus</name>
    <dbReference type="NCBI Taxonomy" id="5936"/>
    <lineage>
        <taxon>Eukaryota</taxon>
        <taxon>Sar</taxon>
        <taxon>Alveolata</taxon>
        <taxon>Ciliophora</taxon>
        <taxon>Intramacronucleata</taxon>
        <taxon>Spirotrichea</taxon>
        <taxon>Hypotrichia</taxon>
        <taxon>Euplotida</taxon>
        <taxon>Euplotidae</taxon>
        <taxon>Moneuplotes</taxon>
    </lineage>
</organism>
<dbReference type="EMBL" id="CAMPGE010005821">
    <property type="protein sequence ID" value="CAI2364662.1"/>
    <property type="molecule type" value="Genomic_DNA"/>
</dbReference>
<dbReference type="AlphaFoldDB" id="A0AAD1U981"/>
<comment type="caution">
    <text evidence="1">The sequence shown here is derived from an EMBL/GenBank/DDBJ whole genome shotgun (WGS) entry which is preliminary data.</text>
</comment>
<evidence type="ECO:0000313" key="2">
    <source>
        <dbReference type="Proteomes" id="UP001295684"/>
    </source>
</evidence>
<name>A0AAD1U981_EUPCR</name>